<dbReference type="STRING" id="144197.ENSSPAP00000027855"/>
<dbReference type="Pfam" id="PF08357">
    <property type="entry name" value="SEFIR"/>
    <property type="match status" value="1"/>
</dbReference>
<evidence type="ECO:0000259" key="14">
    <source>
        <dbReference type="PROSITE" id="PS51534"/>
    </source>
</evidence>
<accession>A0A3B5B3X7</accession>
<evidence type="ECO:0000256" key="9">
    <source>
        <dbReference type="ARBA" id="ARBA00023180"/>
    </source>
</evidence>
<reference evidence="15" key="1">
    <citation type="submission" date="2023-09" db="UniProtKB">
        <authorList>
            <consortium name="Ensembl"/>
        </authorList>
    </citation>
    <scope>IDENTIFICATION</scope>
</reference>
<proteinExistence type="predicted"/>
<evidence type="ECO:0000256" key="4">
    <source>
        <dbReference type="ARBA" id="ARBA00022692"/>
    </source>
</evidence>
<dbReference type="Gene3D" id="3.40.50.11530">
    <property type="match status" value="1"/>
</dbReference>
<dbReference type="InterPro" id="IPR027841">
    <property type="entry name" value="IL-17_rcpt_C/E_N"/>
</dbReference>
<evidence type="ECO:0000256" key="5">
    <source>
        <dbReference type="ARBA" id="ARBA00022729"/>
    </source>
</evidence>
<evidence type="ECO:0000256" key="7">
    <source>
        <dbReference type="ARBA" id="ARBA00023136"/>
    </source>
</evidence>
<keyword evidence="9" id="KW-0325">Glycoprotein</keyword>
<keyword evidence="5 13" id="KW-0732">Signal</keyword>
<evidence type="ECO:0000256" key="10">
    <source>
        <dbReference type="ARBA" id="ARBA00023198"/>
    </source>
</evidence>
<dbReference type="InterPro" id="IPR013568">
    <property type="entry name" value="SEFIR_dom"/>
</dbReference>
<feature type="region of interest" description="Disordered" evidence="11">
    <location>
        <begin position="466"/>
        <end position="493"/>
    </location>
</feature>
<dbReference type="PANTHER" id="PTHR15583">
    <property type="entry name" value="INTERLEUKIN-17 RECEPTOR"/>
    <property type="match status" value="1"/>
</dbReference>
<feature type="chain" id="PRO_5017274104" evidence="13">
    <location>
        <begin position="28"/>
        <end position="645"/>
    </location>
</feature>
<evidence type="ECO:0000256" key="12">
    <source>
        <dbReference type="SAM" id="Phobius"/>
    </source>
</evidence>
<feature type="region of interest" description="Disordered" evidence="11">
    <location>
        <begin position="624"/>
        <end position="645"/>
    </location>
</feature>
<evidence type="ECO:0000256" key="3">
    <source>
        <dbReference type="ARBA" id="ARBA00022475"/>
    </source>
</evidence>
<feature type="compositionally biased region" description="Basic and acidic residues" evidence="11">
    <location>
        <begin position="466"/>
        <end position="477"/>
    </location>
</feature>
<evidence type="ECO:0000313" key="15">
    <source>
        <dbReference type="Ensembl" id="ENSSPAP00000027855.1"/>
    </source>
</evidence>
<protein>
    <submittedName>
        <fullName evidence="15">Uncharacterized LOC103361985</fullName>
    </submittedName>
</protein>
<evidence type="ECO:0000256" key="13">
    <source>
        <dbReference type="SAM" id="SignalP"/>
    </source>
</evidence>
<sequence>MALPLQRVPHVVSLLLSLLRFWMLVSAGELEMVDRDAPELTCSEGLTDCHVSSGSQFSALLPDPFGSVDVTEVQLKVILCCSARRDCEICLQIVITVQGTVALPNKKVELGSPVEVHAYSKGTHGKKNITIPSLEEGECLPKLQAVTDHKENVVLQLQNNDTRQEEVMFQMDWNGRSGEALAWPKGNTERAIPSHDIAPCLCFKVWWKGKDLRREYCPFKNQQDALERMQHNVSLSVAEARMRNGGAGLSWNVTAPCRLEAEVWLCKKDPARGQCDEVAGSRQRLQAGWTATRSGHWQTGEFNMSSHPLLCVQLKIKGMRSYLEPQCPFITSRSRWAVPLLTGLFLMCLIILGAYITQGILKGYVWKWLKEDDVKGAVGGGHVVLLYSPDDDQGLPGLLCHLGSSLQALGFSVSLDLWSQAELSMLGPVPWLHSRLDRLQRQGGKVVLVLTRATWTKAEEWGARSWERNTSRERSRDQEEEDTGRSHPASSPHADVFSASLSCILADYLQGRAGERFMLVQFESLPPELPGSLRPLPQLFRGLHVYSLPSQSLGFLTELAGAQQMASASARRKRAGGLRMASRALAQRLSGFTAGTNVLRLAGMSQSCVGVGVEDSGETVPLQPCLITPPSSPDTNPKVNEMDWV</sequence>
<keyword evidence="8" id="KW-0675">Receptor</keyword>
<organism evidence="15">
    <name type="scientific">Stegastes partitus</name>
    <name type="common">bicolor damselfish</name>
    <dbReference type="NCBI Taxonomy" id="144197"/>
    <lineage>
        <taxon>Eukaryota</taxon>
        <taxon>Metazoa</taxon>
        <taxon>Chordata</taxon>
        <taxon>Craniata</taxon>
        <taxon>Vertebrata</taxon>
        <taxon>Euteleostomi</taxon>
        <taxon>Actinopterygii</taxon>
        <taxon>Neopterygii</taxon>
        <taxon>Teleostei</taxon>
        <taxon>Neoteleostei</taxon>
        <taxon>Acanthomorphata</taxon>
        <taxon>Ovalentaria</taxon>
        <taxon>Pomacentridae</taxon>
        <taxon>Stegastes</taxon>
    </lineage>
</organism>
<comment type="subcellular location">
    <subcellularLocation>
        <location evidence="1">Cell membrane</location>
        <topology evidence="1">Single-pass membrane protein</topology>
    </subcellularLocation>
    <subcellularLocation>
        <location evidence="2">Membrane</location>
        <topology evidence="2">Single-pass type I membrane protein</topology>
    </subcellularLocation>
</comment>
<keyword evidence="6 12" id="KW-1133">Transmembrane helix</keyword>
<dbReference type="PROSITE" id="PS51534">
    <property type="entry name" value="SEFIR"/>
    <property type="match status" value="1"/>
</dbReference>
<dbReference type="GO" id="GO:0006954">
    <property type="term" value="P:inflammatory response"/>
    <property type="evidence" value="ECO:0007669"/>
    <property type="project" value="UniProtKB-KW"/>
</dbReference>
<dbReference type="GO" id="GO:0030368">
    <property type="term" value="F:interleukin-17 receptor activity"/>
    <property type="evidence" value="ECO:0007669"/>
    <property type="project" value="InterPro"/>
</dbReference>
<feature type="domain" description="SEFIR" evidence="14">
    <location>
        <begin position="380"/>
        <end position="557"/>
    </location>
</feature>
<dbReference type="Ensembl" id="ENSSPAT00000028309.1">
    <property type="protein sequence ID" value="ENSSPAP00000027855.1"/>
    <property type="gene ID" value="ENSSPAG00000020982.1"/>
</dbReference>
<name>A0A3B5B3X7_9TELE</name>
<evidence type="ECO:0000256" key="11">
    <source>
        <dbReference type="SAM" id="MobiDB-lite"/>
    </source>
</evidence>
<dbReference type="InterPro" id="IPR039465">
    <property type="entry name" value="IL-17_rcpt-like"/>
</dbReference>
<dbReference type="GO" id="GO:0005886">
    <property type="term" value="C:plasma membrane"/>
    <property type="evidence" value="ECO:0007669"/>
    <property type="project" value="UniProtKB-SubCell"/>
</dbReference>
<evidence type="ECO:0000256" key="8">
    <source>
        <dbReference type="ARBA" id="ARBA00023170"/>
    </source>
</evidence>
<feature type="signal peptide" evidence="13">
    <location>
        <begin position="1"/>
        <end position="27"/>
    </location>
</feature>
<keyword evidence="7 12" id="KW-0472">Membrane</keyword>
<dbReference type="Pfam" id="PF15037">
    <property type="entry name" value="IL17_R_N"/>
    <property type="match status" value="1"/>
</dbReference>
<dbReference type="GeneTree" id="ENSGT00940000168503"/>
<dbReference type="AlphaFoldDB" id="A0A3B5B3X7"/>
<feature type="transmembrane region" description="Helical" evidence="12">
    <location>
        <begin position="336"/>
        <end position="357"/>
    </location>
</feature>
<keyword evidence="10" id="KW-0395">Inflammatory response</keyword>
<dbReference type="PANTHER" id="PTHR15583:SF12">
    <property type="entry name" value="INTERLEUKIN-17 RECEPTOR C"/>
    <property type="match status" value="1"/>
</dbReference>
<evidence type="ECO:0000256" key="2">
    <source>
        <dbReference type="ARBA" id="ARBA00004479"/>
    </source>
</evidence>
<evidence type="ECO:0000256" key="6">
    <source>
        <dbReference type="ARBA" id="ARBA00022989"/>
    </source>
</evidence>
<keyword evidence="4 12" id="KW-0812">Transmembrane</keyword>
<evidence type="ECO:0000256" key="1">
    <source>
        <dbReference type="ARBA" id="ARBA00004162"/>
    </source>
</evidence>
<keyword evidence="3" id="KW-1003">Cell membrane</keyword>